<comment type="caution">
    <text evidence="2">The sequence shown here is derived from an EMBL/GenBank/DDBJ whole genome shotgun (WGS) entry which is preliminary data.</text>
</comment>
<dbReference type="InterPro" id="IPR011676">
    <property type="entry name" value="DUF1618"/>
</dbReference>
<evidence type="ECO:0000259" key="1">
    <source>
        <dbReference type="Pfam" id="PF07762"/>
    </source>
</evidence>
<evidence type="ECO:0000313" key="2">
    <source>
        <dbReference type="EMBL" id="KAF8684307.1"/>
    </source>
</evidence>
<gene>
    <name evidence="2" type="ORF">HU200_044358</name>
</gene>
<dbReference type="GO" id="GO:0003676">
    <property type="term" value="F:nucleic acid binding"/>
    <property type="evidence" value="ECO:0007669"/>
    <property type="project" value="InterPro"/>
</dbReference>
<dbReference type="InterPro" id="IPR035979">
    <property type="entry name" value="RBD_domain_sf"/>
</dbReference>
<name>A0A835B7L6_9POAL</name>
<proteinExistence type="predicted"/>
<dbReference type="Pfam" id="PF07762">
    <property type="entry name" value="DUF1618"/>
    <property type="match status" value="1"/>
</dbReference>
<evidence type="ECO:0000313" key="3">
    <source>
        <dbReference type="Proteomes" id="UP000636709"/>
    </source>
</evidence>
<organism evidence="2 3">
    <name type="scientific">Digitaria exilis</name>
    <dbReference type="NCBI Taxonomy" id="1010633"/>
    <lineage>
        <taxon>Eukaryota</taxon>
        <taxon>Viridiplantae</taxon>
        <taxon>Streptophyta</taxon>
        <taxon>Embryophyta</taxon>
        <taxon>Tracheophyta</taxon>
        <taxon>Spermatophyta</taxon>
        <taxon>Magnoliopsida</taxon>
        <taxon>Liliopsida</taxon>
        <taxon>Poales</taxon>
        <taxon>Poaceae</taxon>
        <taxon>PACMAD clade</taxon>
        <taxon>Panicoideae</taxon>
        <taxon>Panicodae</taxon>
        <taxon>Paniceae</taxon>
        <taxon>Anthephorinae</taxon>
        <taxon>Digitaria</taxon>
    </lineage>
</organism>
<dbReference type="PANTHER" id="PTHR33074">
    <property type="entry name" value="EXPRESSED PROTEIN-RELATED"/>
    <property type="match status" value="1"/>
</dbReference>
<reference evidence="2" key="1">
    <citation type="submission" date="2020-07" db="EMBL/GenBank/DDBJ databases">
        <title>Genome sequence and genetic diversity analysis of an under-domesticated orphan crop, white fonio (Digitaria exilis).</title>
        <authorList>
            <person name="Bennetzen J.L."/>
            <person name="Chen S."/>
            <person name="Ma X."/>
            <person name="Wang X."/>
            <person name="Yssel A.E.J."/>
            <person name="Chaluvadi S.R."/>
            <person name="Johnson M."/>
            <person name="Gangashetty P."/>
            <person name="Hamidou F."/>
            <person name="Sanogo M.D."/>
            <person name="Zwaenepoel A."/>
            <person name="Wallace J."/>
            <person name="Van De Peer Y."/>
            <person name="Van Deynze A."/>
        </authorList>
    </citation>
    <scope>NUCLEOTIDE SEQUENCE</scope>
    <source>
        <tissue evidence="2">Leaves</tissue>
    </source>
</reference>
<keyword evidence="3" id="KW-1185">Reference proteome</keyword>
<sequence>MGDEAGNVGATVSRVQPYKGDYLVHDDDRVLTLEGGLLGWVDLWRGIRLCSVLDADPVVRYIRFPTPLEGNKWMHIDNEPHQNARPVRDVTFSDGFIKLVEMEYCHSMHASAARPCTHEGWTIVTWNRKLSSDSWKQDCSAYVSTSSILPLLRHDHSFFADVCWIPESEVLVEGLDPCVTVNQLKGIAAMFGELCYLRIDADEQCGLVKYVSRFVHS</sequence>
<dbReference type="SUPFAM" id="SSF54928">
    <property type="entry name" value="RNA-binding domain, RBD"/>
    <property type="match status" value="1"/>
</dbReference>
<dbReference type="EMBL" id="JACEFO010002100">
    <property type="protein sequence ID" value="KAF8684307.1"/>
    <property type="molecule type" value="Genomic_DNA"/>
</dbReference>
<dbReference type="AlphaFoldDB" id="A0A835B7L6"/>
<dbReference type="Proteomes" id="UP000636709">
    <property type="component" value="Unassembled WGS sequence"/>
</dbReference>
<protein>
    <recommendedName>
        <fullName evidence="1">DUF1618 domain-containing protein</fullName>
    </recommendedName>
</protein>
<feature type="domain" description="DUF1618" evidence="1">
    <location>
        <begin position="40"/>
        <end position="149"/>
    </location>
</feature>
<accession>A0A835B7L6</accession>